<keyword evidence="11" id="KW-0472">Membrane</keyword>
<reference evidence="25 26" key="1">
    <citation type="submission" date="2019-03" db="EMBL/GenBank/DDBJ databases">
        <title>Genomic Encyclopedia of Type Strains, Phase IV (KMG-IV): sequencing the most valuable type-strain genomes for metagenomic binning, comparative biology and taxonomic classification.</title>
        <authorList>
            <person name="Goeker M."/>
        </authorList>
    </citation>
    <scope>NUCLEOTIDE SEQUENCE [LARGE SCALE GENOMIC DNA]</scope>
    <source>
        <strain evidence="25 26">DSM 45765</strain>
    </source>
</reference>
<dbReference type="Proteomes" id="UP000294911">
    <property type="component" value="Unassembled WGS sequence"/>
</dbReference>
<keyword evidence="5" id="KW-0963">Cytoplasm</keyword>
<evidence type="ECO:0000256" key="20">
    <source>
        <dbReference type="ARBA" id="ARBA00047734"/>
    </source>
</evidence>
<keyword evidence="12" id="KW-0966">Cell projection</keyword>
<evidence type="ECO:0000256" key="16">
    <source>
        <dbReference type="ARBA" id="ARBA00038848"/>
    </source>
</evidence>
<protein>
    <recommendedName>
        <fullName evidence="17">Acyl-coenzyme A thioesterase THEM4</fullName>
        <ecNumber evidence="16">3.1.2.2</ecNumber>
    </recommendedName>
    <alternativeName>
        <fullName evidence="18">Thioesterase superfamily member 4</fullName>
    </alternativeName>
</protein>
<name>A0A4R2PWX7_9PSEU</name>
<dbReference type="PANTHER" id="PTHR12418">
    <property type="entry name" value="ACYL-COENZYME A THIOESTERASE THEM4"/>
    <property type="match status" value="1"/>
</dbReference>
<keyword evidence="26" id="KW-1185">Reference proteome</keyword>
<evidence type="ECO:0000256" key="7">
    <source>
        <dbReference type="ARBA" id="ARBA00022801"/>
    </source>
</evidence>
<dbReference type="PANTHER" id="PTHR12418:SF19">
    <property type="entry name" value="ACYL-COENZYME A THIOESTERASE THEM4"/>
    <property type="match status" value="1"/>
</dbReference>
<keyword evidence="8" id="KW-0276">Fatty acid metabolism</keyword>
<evidence type="ECO:0000256" key="18">
    <source>
        <dbReference type="ARBA" id="ARBA00043210"/>
    </source>
</evidence>
<dbReference type="InterPro" id="IPR052365">
    <property type="entry name" value="THEM4/THEM5_acyl-CoA_thioest"/>
</dbReference>
<keyword evidence="7" id="KW-0378">Hydrolase</keyword>
<dbReference type="SUPFAM" id="SSF54637">
    <property type="entry name" value="Thioesterase/thiol ester dehydrase-isomerase"/>
    <property type="match status" value="1"/>
</dbReference>
<evidence type="ECO:0000256" key="9">
    <source>
        <dbReference type="ARBA" id="ARBA00022946"/>
    </source>
</evidence>
<comment type="catalytic activity">
    <reaction evidence="21">
        <text>decanoyl-CoA + H2O = decanoate + CoA + H(+)</text>
        <dbReference type="Rhea" id="RHEA:40059"/>
        <dbReference type="ChEBI" id="CHEBI:15377"/>
        <dbReference type="ChEBI" id="CHEBI:15378"/>
        <dbReference type="ChEBI" id="CHEBI:27689"/>
        <dbReference type="ChEBI" id="CHEBI:57287"/>
        <dbReference type="ChEBI" id="CHEBI:61430"/>
    </reaction>
    <physiologicalReaction direction="left-to-right" evidence="21">
        <dbReference type="Rhea" id="RHEA:40060"/>
    </physiologicalReaction>
</comment>
<keyword evidence="10" id="KW-0443">Lipid metabolism</keyword>
<dbReference type="GO" id="GO:0006631">
    <property type="term" value="P:fatty acid metabolic process"/>
    <property type="evidence" value="ECO:0007669"/>
    <property type="project" value="UniProtKB-KW"/>
</dbReference>
<keyword evidence="9" id="KW-0809">Transit peptide</keyword>
<comment type="catalytic activity">
    <reaction evidence="19">
        <text>octanoyl-CoA + H2O = octanoate + CoA + H(+)</text>
        <dbReference type="Rhea" id="RHEA:30143"/>
        <dbReference type="ChEBI" id="CHEBI:15377"/>
        <dbReference type="ChEBI" id="CHEBI:15378"/>
        <dbReference type="ChEBI" id="CHEBI:25646"/>
        <dbReference type="ChEBI" id="CHEBI:57287"/>
        <dbReference type="ChEBI" id="CHEBI:57386"/>
    </reaction>
    <physiologicalReaction direction="left-to-right" evidence="19">
        <dbReference type="Rhea" id="RHEA:30144"/>
    </physiologicalReaction>
</comment>
<evidence type="ECO:0000259" key="24">
    <source>
        <dbReference type="Pfam" id="PF03061"/>
    </source>
</evidence>
<evidence type="ECO:0000256" key="2">
    <source>
        <dbReference type="ARBA" id="ARBA00004496"/>
    </source>
</evidence>
<evidence type="ECO:0000256" key="5">
    <source>
        <dbReference type="ARBA" id="ARBA00022490"/>
    </source>
</evidence>
<evidence type="ECO:0000256" key="22">
    <source>
        <dbReference type="ARBA" id="ARBA00048074"/>
    </source>
</evidence>
<comment type="subcellular location">
    <subcellularLocation>
        <location evidence="3">Cell projection</location>
        <location evidence="3">Ruffle membrane</location>
    </subcellularLocation>
    <subcellularLocation>
        <location evidence="2">Cytoplasm</location>
    </subcellularLocation>
    <subcellularLocation>
        <location evidence="1">Membrane</location>
        <topology evidence="1">Peripheral membrane protein</topology>
    </subcellularLocation>
</comment>
<dbReference type="EC" id="3.1.2.2" evidence="16"/>
<evidence type="ECO:0000313" key="26">
    <source>
        <dbReference type="Proteomes" id="UP000294911"/>
    </source>
</evidence>
<evidence type="ECO:0000256" key="12">
    <source>
        <dbReference type="ARBA" id="ARBA00023273"/>
    </source>
</evidence>
<dbReference type="EMBL" id="SLXQ01000029">
    <property type="protein sequence ID" value="TCP40672.1"/>
    <property type="molecule type" value="Genomic_DNA"/>
</dbReference>
<comment type="caution">
    <text evidence="25">The sequence shown here is derived from an EMBL/GenBank/DDBJ whole genome shotgun (WGS) entry which is preliminary data.</text>
</comment>
<dbReference type="GO" id="GO:0016020">
    <property type="term" value="C:membrane"/>
    <property type="evidence" value="ECO:0007669"/>
    <property type="project" value="UniProtKB-SubCell"/>
</dbReference>
<evidence type="ECO:0000256" key="6">
    <source>
        <dbReference type="ARBA" id="ARBA00022703"/>
    </source>
</evidence>
<evidence type="ECO:0000256" key="11">
    <source>
        <dbReference type="ARBA" id="ARBA00023136"/>
    </source>
</evidence>
<dbReference type="Gene3D" id="3.10.129.10">
    <property type="entry name" value="Hotdog Thioesterase"/>
    <property type="match status" value="1"/>
</dbReference>
<dbReference type="GO" id="GO:0016787">
    <property type="term" value="F:hydrolase activity"/>
    <property type="evidence" value="ECO:0007669"/>
    <property type="project" value="UniProtKB-KW"/>
</dbReference>
<feature type="domain" description="Thioesterase" evidence="24">
    <location>
        <begin position="64"/>
        <end position="121"/>
    </location>
</feature>
<evidence type="ECO:0000256" key="13">
    <source>
        <dbReference type="ARBA" id="ARBA00035852"/>
    </source>
</evidence>
<accession>A0A4R2PWX7</accession>
<evidence type="ECO:0000256" key="19">
    <source>
        <dbReference type="ARBA" id="ARBA00047588"/>
    </source>
</evidence>
<evidence type="ECO:0000256" key="3">
    <source>
        <dbReference type="ARBA" id="ARBA00004632"/>
    </source>
</evidence>
<comment type="similarity">
    <text evidence="15">Belongs to the THEM4/THEM5 thioesterase family.</text>
</comment>
<dbReference type="InterPro" id="IPR006683">
    <property type="entry name" value="Thioestr_dom"/>
</dbReference>
<dbReference type="InterPro" id="IPR029069">
    <property type="entry name" value="HotDog_dom_sf"/>
</dbReference>
<comment type="catalytic activity">
    <reaction evidence="14">
        <text>(9Z)-octadecenoyl-CoA + H2O = (9Z)-octadecenoate + CoA + H(+)</text>
        <dbReference type="Rhea" id="RHEA:40139"/>
        <dbReference type="ChEBI" id="CHEBI:15377"/>
        <dbReference type="ChEBI" id="CHEBI:15378"/>
        <dbReference type="ChEBI" id="CHEBI:30823"/>
        <dbReference type="ChEBI" id="CHEBI:57287"/>
        <dbReference type="ChEBI" id="CHEBI:57387"/>
    </reaction>
    <physiologicalReaction direction="left-to-right" evidence="14">
        <dbReference type="Rhea" id="RHEA:40140"/>
    </physiologicalReaction>
</comment>
<comment type="catalytic activity">
    <reaction evidence="13">
        <text>(5Z,8Z,11Z,14Z)-eicosatetraenoyl-CoA + H2O = (5Z,8Z,11Z,14Z)-eicosatetraenoate + CoA + H(+)</text>
        <dbReference type="Rhea" id="RHEA:40151"/>
        <dbReference type="ChEBI" id="CHEBI:15377"/>
        <dbReference type="ChEBI" id="CHEBI:15378"/>
        <dbReference type="ChEBI" id="CHEBI:32395"/>
        <dbReference type="ChEBI" id="CHEBI:57287"/>
        <dbReference type="ChEBI" id="CHEBI:57368"/>
    </reaction>
    <physiologicalReaction direction="left-to-right" evidence="13">
        <dbReference type="Rhea" id="RHEA:40152"/>
    </physiologicalReaction>
</comment>
<evidence type="ECO:0000256" key="14">
    <source>
        <dbReference type="ARBA" id="ARBA00037002"/>
    </source>
</evidence>
<comment type="catalytic activity">
    <reaction evidence="23">
        <text>tetradecanoyl-CoA + H2O = tetradecanoate + CoA + H(+)</text>
        <dbReference type="Rhea" id="RHEA:40119"/>
        <dbReference type="ChEBI" id="CHEBI:15377"/>
        <dbReference type="ChEBI" id="CHEBI:15378"/>
        <dbReference type="ChEBI" id="CHEBI:30807"/>
        <dbReference type="ChEBI" id="CHEBI:57287"/>
        <dbReference type="ChEBI" id="CHEBI:57385"/>
    </reaction>
    <physiologicalReaction direction="left-to-right" evidence="23">
        <dbReference type="Rhea" id="RHEA:40120"/>
    </physiologicalReaction>
</comment>
<evidence type="ECO:0000256" key="23">
    <source>
        <dbReference type="ARBA" id="ARBA00048180"/>
    </source>
</evidence>
<evidence type="ECO:0000256" key="1">
    <source>
        <dbReference type="ARBA" id="ARBA00004170"/>
    </source>
</evidence>
<comment type="catalytic activity">
    <reaction evidence="20">
        <text>hexadecanoyl-CoA + H2O = hexadecanoate + CoA + H(+)</text>
        <dbReference type="Rhea" id="RHEA:16645"/>
        <dbReference type="ChEBI" id="CHEBI:7896"/>
        <dbReference type="ChEBI" id="CHEBI:15377"/>
        <dbReference type="ChEBI" id="CHEBI:15378"/>
        <dbReference type="ChEBI" id="CHEBI:57287"/>
        <dbReference type="ChEBI" id="CHEBI:57379"/>
        <dbReference type="EC" id="3.1.2.2"/>
    </reaction>
    <physiologicalReaction direction="left-to-right" evidence="20">
        <dbReference type="Rhea" id="RHEA:16646"/>
    </physiologicalReaction>
</comment>
<organism evidence="25 26">
    <name type="scientific">Tamaricihabitans halophyticus</name>
    <dbReference type="NCBI Taxonomy" id="1262583"/>
    <lineage>
        <taxon>Bacteria</taxon>
        <taxon>Bacillati</taxon>
        <taxon>Actinomycetota</taxon>
        <taxon>Actinomycetes</taxon>
        <taxon>Pseudonocardiales</taxon>
        <taxon>Pseudonocardiaceae</taxon>
        <taxon>Tamaricihabitans</taxon>
    </lineage>
</organism>
<evidence type="ECO:0000256" key="8">
    <source>
        <dbReference type="ARBA" id="ARBA00022832"/>
    </source>
</evidence>
<evidence type="ECO:0000256" key="21">
    <source>
        <dbReference type="ARBA" id="ARBA00047969"/>
    </source>
</evidence>
<dbReference type="Pfam" id="PF03061">
    <property type="entry name" value="4HBT"/>
    <property type="match status" value="1"/>
</dbReference>
<keyword evidence="4" id="KW-1003">Cell membrane</keyword>
<evidence type="ECO:0000256" key="10">
    <source>
        <dbReference type="ARBA" id="ARBA00023098"/>
    </source>
</evidence>
<dbReference type="GO" id="GO:0005737">
    <property type="term" value="C:cytoplasm"/>
    <property type="evidence" value="ECO:0007669"/>
    <property type="project" value="UniProtKB-SubCell"/>
</dbReference>
<proteinExistence type="inferred from homology"/>
<dbReference type="AlphaFoldDB" id="A0A4R2PWX7"/>
<dbReference type="CDD" id="cd03443">
    <property type="entry name" value="PaaI_thioesterase"/>
    <property type="match status" value="1"/>
</dbReference>
<evidence type="ECO:0000256" key="17">
    <source>
        <dbReference type="ARBA" id="ARBA00040123"/>
    </source>
</evidence>
<keyword evidence="6" id="KW-0053">Apoptosis</keyword>
<comment type="catalytic activity">
    <reaction evidence="22">
        <text>dodecanoyl-CoA + H2O = dodecanoate + CoA + H(+)</text>
        <dbReference type="Rhea" id="RHEA:30135"/>
        <dbReference type="ChEBI" id="CHEBI:15377"/>
        <dbReference type="ChEBI" id="CHEBI:15378"/>
        <dbReference type="ChEBI" id="CHEBI:18262"/>
        <dbReference type="ChEBI" id="CHEBI:57287"/>
        <dbReference type="ChEBI" id="CHEBI:57375"/>
    </reaction>
    <physiologicalReaction direction="left-to-right" evidence="22">
        <dbReference type="Rhea" id="RHEA:30136"/>
    </physiologicalReaction>
</comment>
<evidence type="ECO:0000256" key="4">
    <source>
        <dbReference type="ARBA" id="ARBA00022475"/>
    </source>
</evidence>
<evidence type="ECO:0000313" key="25">
    <source>
        <dbReference type="EMBL" id="TCP40672.1"/>
    </source>
</evidence>
<sequence>METEPPVRHPDAPAPGTKLGQHYSRCFGCGDEQPGGLRLSATAGEGVSLVAEFEVTEAHEGAPGLAHGGLLACAFDEALGGANAMLRLPAVTGHLQTDFRRPVPVGTRLHITAQVDGVAGRKIYSSAAGRLNGPDGQLALHARALFVIVDVSHFTTHGNREQIAKLSWDQAARDEQLDFNP</sequence>
<gene>
    <name evidence="25" type="ORF">EV191_12910</name>
</gene>
<evidence type="ECO:0000256" key="15">
    <source>
        <dbReference type="ARBA" id="ARBA00038456"/>
    </source>
</evidence>